<proteinExistence type="predicted"/>
<feature type="region of interest" description="Disordered" evidence="6">
    <location>
        <begin position="1"/>
        <end position="26"/>
    </location>
</feature>
<keyword evidence="2" id="KW-1003">Cell membrane</keyword>
<evidence type="ECO:0008006" key="12">
    <source>
        <dbReference type="Google" id="ProtNLM"/>
    </source>
</evidence>
<feature type="transmembrane region" description="Helical" evidence="7">
    <location>
        <begin position="735"/>
        <end position="758"/>
    </location>
</feature>
<feature type="transmembrane region" description="Helical" evidence="7">
    <location>
        <begin position="460"/>
        <end position="482"/>
    </location>
</feature>
<feature type="transmembrane region" description="Helical" evidence="7">
    <location>
        <begin position="372"/>
        <end position="393"/>
    </location>
</feature>
<evidence type="ECO:0000313" key="10">
    <source>
        <dbReference type="Proteomes" id="UP000663854"/>
    </source>
</evidence>
<feature type="transmembrane region" description="Helical" evidence="7">
    <location>
        <begin position="414"/>
        <end position="436"/>
    </location>
</feature>
<feature type="transmembrane region" description="Helical" evidence="7">
    <location>
        <begin position="626"/>
        <end position="643"/>
    </location>
</feature>
<dbReference type="SUPFAM" id="SSF103473">
    <property type="entry name" value="MFS general substrate transporter"/>
    <property type="match status" value="1"/>
</dbReference>
<evidence type="ECO:0000313" key="11">
    <source>
        <dbReference type="Proteomes" id="UP000663870"/>
    </source>
</evidence>
<dbReference type="GO" id="GO:0005886">
    <property type="term" value="C:plasma membrane"/>
    <property type="evidence" value="ECO:0007669"/>
    <property type="project" value="UniProtKB-SubCell"/>
</dbReference>
<gene>
    <name evidence="9" type="ORF">JXQ802_LOCUS26371</name>
    <name evidence="8" type="ORF">PYM288_LOCUS12650</name>
</gene>
<sequence>MISLTNDERDNEFNNSKRSNFHHPHRRYILEKPDYSRRINASINDEQQAKLNNNFLQRQIKPSSYSKNEHEFLSHPNIHYPKYNNNKEQDLKFDLNKNLYSNHNYEIKLSRNQNENINDPYVRKILQTDYDLSTLDREEPEIQILNVNHYQTNNLNLIPQYYSHDENNNQDDFETQILDPYQSPFIIKDKNKKINPTSSQLNRSSRKWILQPPTNTPINSNNFSLNKNIHLHDKDKFKSRKTDIDEEESLFQQEHNSIYPKHHTRNNKHKKQNTNNEKNEKKNIWNLYSSTEKRNIFIYIIGIMLYKFGLEAFNGSIVSLATNRYDRDASNNESVARTFEKVGLLVGFNQACQCIGSILIGPLIKRWPTRTVLSISIFIFALFTALLMIIDAATGGKIKPSNFQAMHENDYSYYGNYPTTVIIPIYCVTGIAYGMVELIRRVIPGDIVGSDDEKLQRMDAIVHVFYEIAGVSGALITGVVLIPRLGNNYSFIITPILFSLSAVVWIFINTLGTKTNVEDEEFPVGNQSHKTNYFKALINGFVLFGQSVYLGGKIIFTNRKYFWLFPCYSLTLYIHRYIENAIAPQIAKRYLQNSEWSQIIVGGSNFGELIGALFVFFLTKKIRSPLVWLRLDSILLFIVWYLPFYNPSSITVKHAWIIALSFIPFGFGSAGDDVSLNAHIQASLSKPQLKNKNVSSLGSVMAFLYSCYIILYAILNPLLGRYIDSVYNSKQTIRPAFIFTVGVQTTIISIIVFLSTFIPKGSFKLNPVLE</sequence>
<evidence type="ECO:0000313" key="9">
    <source>
        <dbReference type="EMBL" id="CAF1239321.1"/>
    </source>
</evidence>
<evidence type="ECO:0000256" key="4">
    <source>
        <dbReference type="ARBA" id="ARBA00022989"/>
    </source>
</evidence>
<dbReference type="Gene3D" id="1.20.1250.20">
    <property type="entry name" value="MFS general substrate transporter like domains"/>
    <property type="match status" value="1"/>
</dbReference>
<feature type="transmembrane region" description="Helical" evidence="7">
    <location>
        <begin position="489"/>
        <end position="512"/>
    </location>
</feature>
<evidence type="ECO:0000313" key="8">
    <source>
        <dbReference type="EMBL" id="CAF0961508.1"/>
    </source>
</evidence>
<dbReference type="GO" id="GO:0022857">
    <property type="term" value="F:transmembrane transporter activity"/>
    <property type="evidence" value="ECO:0007669"/>
    <property type="project" value="InterPro"/>
</dbReference>
<evidence type="ECO:0000256" key="2">
    <source>
        <dbReference type="ARBA" id="ARBA00022475"/>
    </source>
</evidence>
<dbReference type="InterPro" id="IPR011701">
    <property type="entry name" value="MFS"/>
</dbReference>
<dbReference type="Proteomes" id="UP000663870">
    <property type="component" value="Unassembled WGS sequence"/>
</dbReference>
<dbReference type="AlphaFoldDB" id="A0A814DXN0"/>
<comment type="caution">
    <text evidence="8">The sequence shown here is derived from an EMBL/GenBank/DDBJ whole genome shotgun (WGS) entry which is preliminary data.</text>
</comment>
<dbReference type="Proteomes" id="UP000663854">
    <property type="component" value="Unassembled WGS sequence"/>
</dbReference>
<keyword evidence="3 7" id="KW-0812">Transmembrane</keyword>
<accession>A0A814DXN0</accession>
<dbReference type="EMBL" id="CAJNOH010000238">
    <property type="protein sequence ID" value="CAF0961508.1"/>
    <property type="molecule type" value="Genomic_DNA"/>
</dbReference>
<protein>
    <recommendedName>
        <fullName evidence="12">Major facilitator superfamily domain-containing protein</fullName>
    </recommendedName>
</protein>
<feature type="transmembrane region" description="Helical" evidence="7">
    <location>
        <begin position="598"/>
        <end position="619"/>
    </location>
</feature>
<keyword evidence="5 7" id="KW-0472">Membrane</keyword>
<comment type="subcellular location">
    <subcellularLocation>
        <location evidence="1">Cell membrane</location>
        <topology evidence="1">Multi-pass membrane protein</topology>
    </subcellularLocation>
</comment>
<feature type="transmembrane region" description="Helical" evidence="7">
    <location>
        <begin position="532"/>
        <end position="549"/>
    </location>
</feature>
<dbReference type="EMBL" id="CAJNOL010000919">
    <property type="protein sequence ID" value="CAF1239321.1"/>
    <property type="molecule type" value="Genomic_DNA"/>
</dbReference>
<feature type="transmembrane region" description="Helical" evidence="7">
    <location>
        <begin position="296"/>
        <end position="321"/>
    </location>
</feature>
<evidence type="ECO:0000256" key="6">
    <source>
        <dbReference type="SAM" id="MobiDB-lite"/>
    </source>
</evidence>
<feature type="region of interest" description="Disordered" evidence="6">
    <location>
        <begin position="252"/>
        <end position="278"/>
    </location>
</feature>
<reference evidence="8" key="1">
    <citation type="submission" date="2021-02" db="EMBL/GenBank/DDBJ databases">
        <authorList>
            <person name="Nowell W R."/>
        </authorList>
    </citation>
    <scope>NUCLEOTIDE SEQUENCE</scope>
</reference>
<dbReference type="InterPro" id="IPR036259">
    <property type="entry name" value="MFS_trans_sf"/>
</dbReference>
<keyword evidence="4 7" id="KW-1133">Transmembrane helix</keyword>
<feature type="transmembrane region" description="Helical" evidence="7">
    <location>
        <begin position="697"/>
        <end position="715"/>
    </location>
</feature>
<evidence type="ECO:0000256" key="5">
    <source>
        <dbReference type="ARBA" id="ARBA00023136"/>
    </source>
</evidence>
<evidence type="ECO:0000256" key="3">
    <source>
        <dbReference type="ARBA" id="ARBA00022692"/>
    </source>
</evidence>
<feature type="compositionally biased region" description="Basic and acidic residues" evidence="6">
    <location>
        <begin position="1"/>
        <end position="12"/>
    </location>
</feature>
<organism evidence="8 10">
    <name type="scientific">Rotaria sordida</name>
    <dbReference type="NCBI Taxonomy" id="392033"/>
    <lineage>
        <taxon>Eukaryota</taxon>
        <taxon>Metazoa</taxon>
        <taxon>Spiralia</taxon>
        <taxon>Gnathifera</taxon>
        <taxon>Rotifera</taxon>
        <taxon>Eurotatoria</taxon>
        <taxon>Bdelloidea</taxon>
        <taxon>Philodinida</taxon>
        <taxon>Philodinidae</taxon>
        <taxon>Rotaria</taxon>
    </lineage>
</organism>
<dbReference type="PANTHER" id="PTHR23513:SF6">
    <property type="entry name" value="MAJOR FACILITATOR SUPERFAMILY ASSOCIATED DOMAIN-CONTAINING PROTEIN"/>
    <property type="match status" value="1"/>
</dbReference>
<evidence type="ECO:0000256" key="7">
    <source>
        <dbReference type="SAM" id="Phobius"/>
    </source>
</evidence>
<dbReference type="PANTHER" id="PTHR23513">
    <property type="entry name" value="INTEGRAL MEMBRANE EFFLUX PROTEIN-RELATED"/>
    <property type="match status" value="1"/>
</dbReference>
<evidence type="ECO:0000256" key="1">
    <source>
        <dbReference type="ARBA" id="ARBA00004651"/>
    </source>
</evidence>
<feature type="compositionally biased region" description="Basic residues" evidence="6">
    <location>
        <begin position="260"/>
        <end position="272"/>
    </location>
</feature>
<keyword evidence="11" id="KW-1185">Reference proteome</keyword>
<dbReference type="Pfam" id="PF07690">
    <property type="entry name" value="MFS_1"/>
    <property type="match status" value="1"/>
</dbReference>
<name>A0A814DXN0_9BILA</name>